<accession>A0A7W8N2F9</accession>
<evidence type="ECO:0000313" key="1">
    <source>
        <dbReference type="EMBL" id="MBB5342348.1"/>
    </source>
</evidence>
<name>A0A7W8N2F9_9BACT</name>
<comment type="caution">
    <text evidence="1">The sequence shown here is derived from an EMBL/GenBank/DDBJ whole genome shotgun (WGS) entry which is preliminary data.</text>
</comment>
<dbReference type="AlphaFoldDB" id="A0A7W8N2F9"/>
<protein>
    <submittedName>
        <fullName evidence="1">Uncharacterized protein</fullName>
    </submittedName>
</protein>
<gene>
    <name evidence="1" type="ORF">HDF10_000298</name>
</gene>
<dbReference type="Proteomes" id="UP000569092">
    <property type="component" value="Unassembled WGS sequence"/>
</dbReference>
<evidence type="ECO:0000313" key="2">
    <source>
        <dbReference type="Proteomes" id="UP000569092"/>
    </source>
</evidence>
<sequence>MQAILKIVAVSGKVNPGRIASYALMAEVAFGQIRFVRLLGAKGQKKCKGRVYWEERSPSGGLGLTPL</sequence>
<organism evidence="1 2">
    <name type="scientific">Tunturiibacter lichenicola</name>
    <dbReference type="NCBI Taxonomy" id="2051959"/>
    <lineage>
        <taxon>Bacteria</taxon>
        <taxon>Pseudomonadati</taxon>
        <taxon>Acidobacteriota</taxon>
        <taxon>Terriglobia</taxon>
        <taxon>Terriglobales</taxon>
        <taxon>Acidobacteriaceae</taxon>
        <taxon>Tunturiibacter</taxon>
    </lineage>
</organism>
<proteinExistence type="predicted"/>
<dbReference type="EMBL" id="JACHDZ010000001">
    <property type="protein sequence ID" value="MBB5342348.1"/>
    <property type="molecule type" value="Genomic_DNA"/>
</dbReference>
<reference evidence="1 2" key="1">
    <citation type="submission" date="2020-08" db="EMBL/GenBank/DDBJ databases">
        <title>Genomic Encyclopedia of Type Strains, Phase IV (KMG-V): Genome sequencing to study the core and pangenomes of soil and plant-associated prokaryotes.</title>
        <authorList>
            <person name="Whitman W."/>
        </authorList>
    </citation>
    <scope>NUCLEOTIDE SEQUENCE [LARGE SCALE GENOMIC DNA]</scope>
    <source>
        <strain evidence="1 2">M8US30</strain>
    </source>
</reference>